<dbReference type="PANTHER" id="PTHR43212:SF3">
    <property type="entry name" value="QUERCETIN 2,3-DIOXYGENASE"/>
    <property type="match status" value="1"/>
</dbReference>
<dbReference type="InterPro" id="IPR011051">
    <property type="entry name" value="RmlC_Cupin_sf"/>
</dbReference>
<evidence type="ECO:0000313" key="2">
    <source>
        <dbReference type="EMBL" id="QKJ28898.1"/>
    </source>
</evidence>
<dbReference type="RefSeq" id="WP_173413596.1">
    <property type="nucleotide sequence ID" value="NZ_CP054139.1"/>
</dbReference>
<dbReference type="Pfam" id="PF17954">
    <property type="entry name" value="Pirin_C_2"/>
    <property type="match status" value="1"/>
</dbReference>
<dbReference type="SUPFAM" id="SSF51182">
    <property type="entry name" value="RmlC-like cupins"/>
    <property type="match status" value="1"/>
</dbReference>
<dbReference type="InterPro" id="IPR012093">
    <property type="entry name" value="Pirin"/>
</dbReference>
<dbReference type="Gene3D" id="2.60.120.10">
    <property type="entry name" value="Jelly Rolls"/>
    <property type="match status" value="2"/>
</dbReference>
<gene>
    <name evidence="2" type="ORF">HQ865_03720</name>
</gene>
<name>A0A7D4U9A9_9SPHI</name>
<keyword evidence="3" id="KW-1185">Reference proteome</keyword>
<accession>A0A7D4U9A9</accession>
<evidence type="ECO:0000259" key="1">
    <source>
        <dbReference type="Pfam" id="PF17954"/>
    </source>
</evidence>
<dbReference type="Proteomes" id="UP000505355">
    <property type="component" value="Chromosome"/>
</dbReference>
<dbReference type="InterPro" id="IPR014710">
    <property type="entry name" value="RmlC-like_jellyroll"/>
</dbReference>
<protein>
    <recommendedName>
        <fullName evidence="1">Quercetin 2,3-dioxygenase C-terminal cupin domain-containing protein</fullName>
    </recommendedName>
</protein>
<dbReference type="AlphaFoldDB" id="A0A7D4U9A9"/>
<feature type="domain" description="Quercetin 2,3-dioxygenase C-terminal cupin" evidence="1">
    <location>
        <begin position="168"/>
        <end position="234"/>
    </location>
</feature>
<evidence type="ECO:0000313" key="3">
    <source>
        <dbReference type="Proteomes" id="UP000505355"/>
    </source>
</evidence>
<reference evidence="2 3" key="1">
    <citation type="submission" date="2020-05" db="EMBL/GenBank/DDBJ databases">
        <title>Mucilaginibacter mali sp. nov.</title>
        <authorList>
            <person name="Kim H.S."/>
            <person name="Lee K.C."/>
            <person name="Suh M.K."/>
            <person name="Kim J.-S."/>
            <person name="Han K.-I."/>
            <person name="Eom M.K."/>
            <person name="Shin Y.K."/>
            <person name="Lee J.-S."/>
        </authorList>
    </citation>
    <scope>NUCLEOTIDE SEQUENCE [LARGE SCALE GENOMIC DNA]</scope>
    <source>
        <strain evidence="2 3">G2-14</strain>
    </source>
</reference>
<organism evidence="2 3">
    <name type="scientific">Mucilaginibacter mali</name>
    <dbReference type="NCBI Taxonomy" id="2740462"/>
    <lineage>
        <taxon>Bacteria</taxon>
        <taxon>Pseudomonadati</taxon>
        <taxon>Bacteroidota</taxon>
        <taxon>Sphingobacteriia</taxon>
        <taxon>Sphingobacteriales</taxon>
        <taxon>Sphingobacteriaceae</taxon>
        <taxon>Mucilaginibacter</taxon>
    </lineage>
</organism>
<proteinExistence type="predicted"/>
<sequence>MQKLTPGQIYLADQRGVTQTGKLTRCCTFNYGDYADPHRKPFGSLLTLNDELYAPGQRVSYIATHALWSVIIPITGEVDWKDDLGHTGTVDVGQVQVRYLPAGNIIELNNPYNDEQINFLYLEFRADPLGLSTLLPKLYEFEFEGRQNQLIDVLQGEQPESLKQLPFKLHIARFDGREEALYPVPDGGLFFAFVIAGAFELQGRLMHQRDGLALWDLHEADMEALSNSAVILVLEMRK</sequence>
<dbReference type="PANTHER" id="PTHR43212">
    <property type="entry name" value="QUERCETIN 2,3-DIOXYGENASE"/>
    <property type="match status" value="1"/>
</dbReference>
<dbReference type="InterPro" id="IPR041602">
    <property type="entry name" value="Quercetinase_C"/>
</dbReference>
<dbReference type="KEGG" id="mmab:HQ865_03720"/>
<dbReference type="EMBL" id="CP054139">
    <property type="protein sequence ID" value="QKJ28898.1"/>
    <property type="molecule type" value="Genomic_DNA"/>
</dbReference>